<dbReference type="PANTHER" id="PTHR11102">
    <property type="entry name" value="SEL-1-LIKE PROTEIN"/>
    <property type="match status" value="1"/>
</dbReference>
<proteinExistence type="predicted"/>
<keyword evidence="3" id="KW-1185">Reference proteome</keyword>
<evidence type="ECO:0008006" key="4">
    <source>
        <dbReference type="Google" id="ProtNLM"/>
    </source>
</evidence>
<dbReference type="InterPro" id="IPR050767">
    <property type="entry name" value="Sel1_AlgK"/>
</dbReference>
<feature type="signal peptide" evidence="1">
    <location>
        <begin position="1"/>
        <end position="25"/>
    </location>
</feature>
<dbReference type="Gene3D" id="1.25.40.10">
    <property type="entry name" value="Tetratricopeptide repeat domain"/>
    <property type="match status" value="2"/>
</dbReference>
<dbReference type="SUPFAM" id="SSF81901">
    <property type="entry name" value="HCP-like"/>
    <property type="match status" value="2"/>
</dbReference>
<dbReference type="SMART" id="SM00671">
    <property type="entry name" value="SEL1"/>
    <property type="match status" value="6"/>
</dbReference>
<dbReference type="OrthoDB" id="9797030at2"/>
<protein>
    <recommendedName>
        <fullName evidence="4">Sel1 repeat family protein</fullName>
    </recommendedName>
</protein>
<name>V4Q1V0_9CAUL</name>
<dbReference type="RefSeq" id="WP_018081190.1">
    <property type="nucleotide sequence ID" value="NZ_AQWM01000004.1"/>
</dbReference>
<dbReference type="STRING" id="1121022.GCA_000376105_01522"/>
<comment type="caution">
    <text evidence="2">The sequence shown here is derived from an EMBL/GenBank/DDBJ whole genome shotgun (WGS) entry which is preliminary data.</text>
</comment>
<dbReference type="InterPro" id="IPR011990">
    <property type="entry name" value="TPR-like_helical_dom_sf"/>
</dbReference>
<evidence type="ECO:0000313" key="2">
    <source>
        <dbReference type="EMBL" id="ESQ94591.1"/>
    </source>
</evidence>
<dbReference type="Pfam" id="PF08238">
    <property type="entry name" value="Sel1"/>
    <property type="match status" value="7"/>
</dbReference>
<gene>
    <name evidence="2" type="ORF">ABENE_00430</name>
</gene>
<dbReference type="Proteomes" id="UP000017837">
    <property type="component" value="Unassembled WGS sequence"/>
</dbReference>
<reference evidence="2 3" key="1">
    <citation type="journal article" date="2014" name="Nature">
        <title>Sequential evolution of bacterial morphology by co-option of a developmental regulator.</title>
        <authorList>
            <person name="Jiang C."/>
            <person name="Brown P.J."/>
            <person name="Ducret A."/>
            <person name="Brun Y.V."/>
        </authorList>
    </citation>
    <scope>NUCLEOTIDE SEQUENCE [LARGE SCALE GENOMIC DNA]</scope>
    <source>
        <strain evidence="2 3">DSM 16100</strain>
    </source>
</reference>
<evidence type="ECO:0000313" key="3">
    <source>
        <dbReference type="Proteomes" id="UP000017837"/>
    </source>
</evidence>
<sequence>MKHLKIQAAGWAVLSVILLGAPAMAEDSADKRTVAELQTAAQGGDITATRALGILYYEGKAVTADYPKAFAFFKTGADKGDARSQYYLGLMYSNGEGVPKDDKTAFAWALKAAQQGDSKGQNLLGYFYRYGEGVEKDEAKGLEWLRKAAEQGLGNAQETLGYLYLVGESGLTKDEKQAFEWYKKAADGGDDSARRQVAFMLLTGKGTVKDTKAGLDRLKENAREKSTGVTSLGLVYLNGIGVPADYGKALTYLTQAANEGDAYGQYKLGAMYENAMGVKQNRIEAMKWYLLAAAQDDDDAIAALDFIGKQMSGGDKTKAKALAKAFKPVPHTAPAT</sequence>
<dbReference type="PATRIC" id="fig|1121022.4.peg.85"/>
<dbReference type="InterPro" id="IPR006597">
    <property type="entry name" value="Sel1-like"/>
</dbReference>
<keyword evidence="1" id="KW-0732">Signal</keyword>
<dbReference type="PANTHER" id="PTHR11102:SF160">
    <property type="entry name" value="ERAD-ASSOCIATED E3 UBIQUITIN-PROTEIN LIGASE COMPONENT HRD3"/>
    <property type="match status" value="1"/>
</dbReference>
<accession>V4Q1V0</accession>
<feature type="chain" id="PRO_5004725316" description="Sel1 repeat family protein" evidence="1">
    <location>
        <begin position="26"/>
        <end position="336"/>
    </location>
</feature>
<dbReference type="EMBL" id="AWGB01000001">
    <property type="protein sequence ID" value="ESQ94591.1"/>
    <property type="molecule type" value="Genomic_DNA"/>
</dbReference>
<dbReference type="AlphaFoldDB" id="V4Q1V0"/>
<organism evidence="2 3">
    <name type="scientific">Asticcacaulis benevestitus DSM 16100 = ATCC BAA-896</name>
    <dbReference type="NCBI Taxonomy" id="1121022"/>
    <lineage>
        <taxon>Bacteria</taxon>
        <taxon>Pseudomonadati</taxon>
        <taxon>Pseudomonadota</taxon>
        <taxon>Alphaproteobacteria</taxon>
        <taxon>Caulobacterales</taxon>
        <taxon>Caulobacteraceae</taxon>
        <taxon>Asticcacaulis</taxon>
    </lineage>
</organism>
<dbReference type="eggNOG" id="COG0790">
    <property type="taxonomic scope" value="Bacteria"/>
</dbReference>
<evidence type="ECO:0000256" key="1">
    <source>
        <dbReference type="SAM" id="SignalP"/>
    </source>
</evidence>